<organism evidence="1 2">
    <name type="scientific">Ricinus communis</name>
    <name type="common">Castor bean</name>
    <dbReference type="NCBI Taxonomy" id="3988"/>
    <lineage>
        <taxon>Eukaryota</taxon>
        <taxon>Viridiplantae</taxon>
        <taxon>Streptophyta</taxon>
        <taxon>Embryophyta</taxon>
        <taxon>Tracheophyta</taxon>
        <taxon>Spermatophyta</taxon>
        <taxon>Magnoliopsida</taxon>
        <taxon>eudicotyledons</taxon>
        <taxon>Gunneridae</taxon>
        <taxon>Pentapetalae</taxon>
        <taxon>rosids</taxon>
        <taxon>fabids</taxon>
        <taxon>Malpighiales</taxon>
        <taxon>Euphorbiaceae</taxon>
        <taxon>Acalyphoideae</taxon>
        <taxon>Acalypheae</taxon>
        <taxon>Ricinus</taxon>
    </lineage>
</organism>
<name>B9RN58_RICCO</name>
<reference evidence="2" key="1">
    <citation type="journal article" date="2010" name="Nat. Biotechnol.">
        <title>Draft genome sequence of the oilseed species Ricinus communis.</title>
        <authorList>
            <person name="Chan A.P."/>
            <person name="Crabtree J."/>
            <person name="Zhao Q."/>
            <person name="Lorenzi H."/>
            <person name="Orvis J."/>
            <person name="Puiu D."/>
            <person name="Melake-Berhan A."/>
            <person name="Jones K.M."/>
            <person name="Redman J."/>
            <person name="Chen G."/>
            <person name="Cahoon E.B."/>
            <person name="Gedil M."/>
            <person name="Stanke M."/>
            <person name="Haas B.J."/>
            <person name="Wortman J.R."/>
            <person name="Fraser-Liggett C.M."/>
            <person name="Ravel J."/>
            <person name="Rabinowicz P.D."/>
        </authorList>
    </citation>
    <scope>NUCLEOTIDE SEQUENCE [LARGE SCALE GENOMIC DNA]</scope>
    <source>
        <strain evidence="2">cv. Hale</strain>
    </source>
</reference>
<keyword evidence="2" id="KW-1185">Reference proteome</keyword>
<evidence type="ECO:0000313" key="2">
    <source>
        <dbReference type="Proteomes" id="UP000008311"/>
    </source>
</evidence>
<gene>
    <name evidence="1" type="ORF">RCOM_1343890</name>
</gene>
<dbReference type="EMBL" id="EQ973790">
    <property type="protein sequence ID" value="EEF47181.1"/>
    <property type="molecule type" value="Genomic_DNA"/>
</dbReference>
<dbReference type="InParanoid" id="B9RN58"/>
<dbReference type="AlphaFoldDB" id="B9RN58"/>
<sequence length="78" mass="8706">MRYFCLYMPLARTVSSDDVLESVEVNPSAGVTTDDDGLDFLSDGLYVVFKAGVSTDIYEIISIRESNLLLLKNQDQHT</sequence>
<accession>B9RN58</accession>
<evidence type="ECO:0000313" key="1">
    <source>
        <dbReference type="EMBL" id="EEF47181.1"/>
    </source>
</evidence>
<proteinExistence type="predicted"/>
<dbReference type="Proteomes" id="UP000008311">
    <property type="component" value="Unassembled WGS sequence"/>
</dbReference>
<protein>
    <submittedName>
        <fullName evidence="1">Uncharacterized protein</fullName>
    </submittedName>
</protein>